<dbReference type="GO" id="GO:0016747">
    <property type="term" value="F:acyltransferase activity, transferring groups other than amino-acyl groups"/>
    <property type="evidence" value="ECO:0007669"/>
    <property type="project" value="InterPro"/>
</dbReference>
<gene>
    <name evidence="2" type="ORF">LOX96_03960</name>
</gene>
<dbReference type="EMBL" id="JAJKBJ010000003">
    <property type="protein sequence ID" value="MCL9683236.1"/>
    <property type="molecule type" value="Genomic_DNA"/>
</dbReference>
<dbReference type="Pfam" id="PF13302">
    <property type="entry name" value="Acetyltransf_3"/>
    <property type="match status" value="1"/>
</dbReference>
<dbReference type="InterPro" id="IPR000182">
    <property type="entry name" value="GNAT_dom"/>
</dbReference>
<protein>
    <submittedName>
        <fullName evidence="2">GNAT family N-acetyltransferase</fullName>
    </submittedName>
</protein>
<dbReference type="PANTHER" id="PTHR43610">
    <property type="entry name" value="BLL6696 PROTEIN"/>
    <property type="match status" value="1"/>
</dbReference>
<evidence type="ECO:0000313" key="2">
    <source>
        <dbReference type="EMBL" id="MCL9683236.1"/>
    </source>
</evidence>
<keyword evidence="3" id="KW-1185">Reference proteome</keyword>
<dbReference type="Gene3D" id="3.40.630.30">
    <property type="match status" value="1"/>
</dbReference>
<feature type="domain" description="N-acetyltransferase" evidence="1">
    <location>
        <begin position="16"/>
        <end position="153"/>
    </location>
</feature>
<dbReference type="SUPFAM" id="SSF55729">
    <property type="entry name" value="Acyl-CoA N-acyltransferases (Nat)"/>
    <property type="match status" value="1"/>
</dbReference>
<dbReference type="PANTHER" id="PTHR43610:SF1">
    <property type="entry name" value="N-ACETYLTRANSFERASE DOMAIN-CONTAINING PROTEIN"/>
    <property type="match status" value="1"/>
</dbReference>
<organism evidence="2 3">
    <name type="scientific">Legionella maioricensis</name>
    <dbReference type="NCBI Taxonomy" id="2896528"/>
    <lineage>
        <taxon>Bacteria</taxon>
        <taxon>Pseudomonadati</taxon>
        <taxon>Pseudomonadota</taxon>
        <taxon>Gammaproteobacteria</taxon>
        <taxon>Legionellales</taxon>
        <taxon>Legionellaceae</taxon>
        <taxon>Legionella</taxon>
    </lineage>
</organism>
<dbReference type="Proteomes" id="UP001139721">
    <property type="component" value="Unassembled WGS sequence"/>
</dbReference>
<evidence type="ECO:0000313" key="3">
    <source>
        <dbReference type="Proteomes" id="UP001139721"/>
    </source>
</evidence>
<proteinExistence type="predicted"/>
<reference evidence="2" key="1">
    <citation type="submission" date="2021-11" db="EMBL/GenBank/DDBJ databases">
        <title>Legionella maioricencis sp. nov., a new species isolated from hot water samples in Mallorca.</title>
        <authorList>
            <person name="Crespi S."/>
            <person name="Drasar V."/>
            <person name="Salva-Serra F."/>
            <person name="Jaen-Luchoro D."/>
            <person name="Pineiro-Iglesias B."/>
            <person name="Aliaga F."/>
            <person name="Fernandez-Juarez V."/>
            <person name="Coll G."/>
            <person name="Moore E.R.B."/>
            <person name="Bennasar-Figueras A."/>
        </authorList>
    </citation>
    <scope>NUCLEOTIDE SEQUENCE</scope>
    <source>
        <strain evidence="2">HCPI-6</strain>
    </source>
</reference>
<dbReference type="AlphaFoldDB" id="A0A9X2CYT1"/>
<dbReference type="RefSeq" id="WP_250419586.1">
    <property type="nucleotide sequence ID" value="NZ_JAJKBJ010000003.1"/>
</dbReference>
<evidence type="ECO:0000259" key="1">
    <source>
        <dbReference type="Pfam" id="PF13302"/>
    </source>
</evidence>
<comment type="caution">
    <text evidence="2">The sequence shown here is derived from an EMBL/GenBank/DDBJ whole genome shotgun (WGS) entry which is preliminary data.</text>
</comment>
<dbReference type="InterPro" id="IPR016181">
    <property type="entry name" value="Acyl_CoA_acyltransferase"/>
</dbReference>
<name>A0A9X2CYT1_9GAMM</name>
<accession>A0A9X2CYT1</accession>
<sequence>MTLDHFLDNLIGKEVQLEPLAERHYHSLRHAANDERIWSYMPMKAHDVFFDDWFNDSLIKHAQGSQITYAIRRTKDQSIVGSSAYYDIETDHKRLEVGYSWFTPSVWGTRLNHESLWLLFRQAFEQWQFNRIQVAADPNNKRSYNTLKKLGAKEEGVLRQHMIHHNGLITDTVIFSILASEWPKLKENLWNRLYRLT</sequence>